<comment type="subcellular location">
    <subcellularLocation>
        <location evidence="1">Nucleus</location>
    </subcellularLocation>
</comment>
<evidence type="ECO:0000256" key="6">
    <source>
        <dbReference type="ARBA" id="ARBA00023015"/>
    </source>
</evidence>
<evidence type="ECO:0000256" key="8">
    <source>
        <dbReference type="ARBA" id="ARBA00023163"/>
    </source>
</evidence>
<evidence type="ECO:0000256" key="11">
    <source>
        <dbReference type="SAM" id="MobiDB-lite"/>
    </source>
</evidence>
<dbReference type="GO" id="GO:0045944">
    <property type="term" value="P:positive regulation of transcription by RNA polymerase II"/>
    <property type="evidence" value="ECO:0007669"/>
    <property type="project" value="TreeGrafter"/>
</dbReference>
<feature type="domain" description="Nuclear receptor" evidence="12">
    <location>
        <begin position="367"/>
        <end position="444"/>
    </location>
</feature>
<dbReference type="PANTHER" id="PTHR24082">
    <property type="entry name" value="NUCLEAR HORMONE RECEPTOR"/>
    <property type="match status" value="1"/>
</dbReference>
<name>A0A1I7YGT6_9BILA</name>
<evidence type="ECO:0000259" key="12">
    <source>
        <dbReference type="PROSITE" id="PS51030"/>
    </source>
</evidence>
<organism evidence="13 14">
    <name type="scientific">Steinernema glaseri</name>
    <dbReference type="NCBI Taxonomy" id="37863"/>
    <lineage>
        <taxon>Eukaryota</taxon>
        <taxon>Metazoa</taxon>
        <taxon>Ecdysozoa</taxon>
        <taxon>Nematoda</taxon>
        <taxon>Chromadorea</taxon>
        <taxon>Rhabditida</taxon>
        <taxon>Tylenchina</taxon>
        <taxon>Panagrolaimomorpha</taxon>
        <taxon>Strongyloidoidea</taxon>
        <taxon>Steinernematidae</taxon>
        <taxon>Steinernema</taxon>
    </lineage>
</organism>
<dbReference type="InterPro" id="IPR050234">
    <property type="entry name" value="Nuclear_hormone_rcpt_NR1"/>
</dbReference>
<dbReference type="PROSITE" id="PS00031">
    <property type="entry name" value="NUCLEAR_REC_DBD_1"/>
    <property type="match status" value="1"/>
</dbReference>
<dbReference type="PANTHER" id="PTHR24082:SF494">
    <property type="entry name" value="NUCLEAR HORMONE RECEPTOR FAMILY MEMBER DAF-12"/>
    <property type="match status" value="1"/>
</dbReference>
<evidence type="ECO:0000256" key="5">
    <source>
        <dbReference type="ARBA" id="ARBA00022833"/>
    </source>
</evidence>
<feature type="compositionally biased region" description="Basic residues" evidence="11">
    <location>
        <begin position="8"/>
        <end position="18"/>
    </location>
</feature>
<keyword evidence="5" id="KW-0862">Zinc</keyword>
<dbReference type="PROSITE" id="PS51030">
    <property type="entry name" value="NUCLEAR_REC_DBD_2"/>
    <property type="match status" value="1"/>
</dbReference>
<keyword evidence="10" id="KW-0539">Nucleus</keyword>
<feature type="compositionally biased region" description="Low complexity" evidence="11">
    <location>
        <begin position="350"/>
        <end position="360"/>
    </location>
</feature>
<evidence type="ECO:0000256" key="4">
    <source>
        <dbReference type="ARBA" id="ARBA00022771"/>
    </source>
</evidence>
<dbReference type="CDD" id="cd06966">
    <property type="entry name" value="NR_DBD_CAR"/>
    <property type="match status" value="1"/>
</dbReference>
<feature type="region of interest" description="Disordered" evidence="11">
    <location>
        <begin position="272"/>
        <end position="361"/>
    </location>
</feature>
<evidence type="ECO:0000256" key="9">
    <source>
        <dbReference type="ARBA" id="ARBA00023170"/>
    </source>
</evidence>
<dbReference type="GO" id="GO:0008270">
    <property type="term" value="F:zinc ion binding"/>
    <property type="evidence" value="ECO:0007669"/>
    <property type="project" value="UniProtKB-KW"/>
</dbReference>
<dbReference type="FunFam" id="3.30.50.10:FF:000042">
    <property type="entry name" value="Nuclear hormone receptor HR96"/>
    <property type="match status" value="1"/>
</dbReference>
<evidence type="ECO:0000256" key="10">
    <source>
        <dbReference type="ARBA" id="ARBA00023242"/>
    </source>
</evidence>
<sequence length="529" mass="58981">MFSASARLSHRLTSHPRFPKSEPGKTADHTLPPSAQPAAVRQHFCAAMSYDWYQPPPAQEDDLPPYQFYHDPVEEPPFYPYGEMPSTSFPAAHYEHYQPQQQPNDYYAPQIDRFLPNHHSTATPQLPTPQMSPFKRGLFTFSVCFVGAELRRLGSPAATSAPGNYMSLDVHVCAVFVRLLSNRRRRSTAASQPRTRDSRQFFCCHSPDVSANGPLLLVLACVRCRRRSPSTEHHRRRFASSCLLVFPRSVAPKDAPPSTWTFESAPIDDAREQQMNTPDDPVIHSPPSLRSPNSAAAAAAHRSATGVNGNAAPGNMFSSSQGSATALMPSSALHPGLGRDNSSNDSPLQGGASSGDMSGDMDARRRQKTCRVCGDHATGYNFNVITCESCKAFFRRNALRPKLQEFKCPYSDDCEINAVSRRFCQKCRLRKCFNVGMKKEWILNEEQLRRRKNSRLNNLAGHQKQPHQQIKTEVMTPDMMNKPPGYNVPLSTPMSIIPPGNPMMMQQHQRRSIDMPMISPPGGAHNPKI</sequence>
<dbReference type="GO" id="GO:0004879">
    <property type="term" value="F:nuclear receptor activity"/>
    <property type="evidence" value="ECO:0007669"/>
    <property type="project" value="TreeGrafter"/>
</dbReference>
<dbReference type="WBParaSite" id="L893_g16225.t2">
    <property type="protein sequence ID" value="L893_g16225.t2"/>
    <property type="gene ID" value="L893_g16225"/>
</dbReference>
<dbReference type="GO" id="GO:0030154">
    <property type="term" value="P:cell differentiation"/>
    <property type="evidence" value="ECO:0007669"/>
    <property type="project" value="TreeGrafter"/>
</dbReference>
<feature type="compositionally biased region" description="Basic and acidic residues" evidence="11">
    <location>
        <begin position="19"/>
        <end position="28"/>
    </location>
</feature>
<protein>
    <submittedName>
        <fullName evidence="14">Nuclear receptor domain-containing protein</fullName>
    </submittedName>
</protein>
<dbReference type="Gene3D" id="3.30.50.10">
    <property type="entry name" value="Erythroid Transcription Factor GATA-1, subunit A"/>
    <property type="match status" value="1"/>
</dbReference>
<keyword evidence="3" id="KW-0479">Metal-binding</keyword>
<keyword evidence="6" id="KW-0805">Transcription regulation</keyword>
<keyword evidence="7" id="KW-0238">DNA-binding</keyword>
<proteinExistence type="inferred from homology"/>
<keyword evidence="4" id="KW-0863">Zinc-finger</keyword>
<dbReference type="InterPro" id="IPR001628">
    <property type="entry name" value="Znf_hrmn_rcpt"/>
</dbReference>
<dbReference type="GO" id="GO:0005634">
    <property type="term" value="C:nucleus"/>
    <property type="evidence" value="ECO:0007669"/>
    <property type="project" value="UniProtKB-SubCell"/>
</dbReference>
<dbReference type="PRINTS" id="PR00047">
    <property type="entry name" value="STROIDFINGER"/>
</dbReference>
<reference evidence="14" key="1">
    <citation type="submission" date="2016-11" db="UniProtKB">
        <authorList>
            <consortium name="WormBaseParasite"/>
        </authorList>
    </citation>
    <scope>IDENTIFICATION</scope>
</reference>
<dbReference type="Proteomes" id="UP000095287">
    <property type="component" value="Unplaced"/>
</dbReference>
<evidence type="ECO:0000256" key="1">
    <source>
        <dbReference type="ARBA" id="ARBA00004123"/>
    </source>
</evidence>
<evidence type="ECO:0000313" key="13">
    <source>
        <dbReference type="Proteomes" id="UP000095287"/>
    </source>
</evidence>
<evidence type="ECO:0000256" key="2">
    <source>
        <dbReference type="ARBA" id="ARBA00005993"/>
    </source>
</evidence>
<dbReference type="GO" id="GO:0006950">
    <property type="term" value="P:response to stress"/>
    <property type="evidence" value="ECO:0007669"/>
    <property type="project" value="UniProtKB-ARBA"/>
</dbReference>
<dbReference type="AlphaFoldDB" id="A0A1I7YGT6"/>
<dbReference type="GO" id="GO:0000978">
    <property type="term" value="F:RNA polymerase II cis-regulatory region sequence-specific DNA binding"/>
    <property type="evidence" value="ECO:0007669"/>
    <property type="project" value="TreeGrafter"/>
</dbReference>
<comment type="similarity">
    <text evidence="2">Belongs to the nuclear hormone receptor family.</text>
</comment>
<dbReference type="SUPFAM" id="SSF57716">
    <property type="entry name" value="Glucocorticoid receptor-like (DNA-binding domain)"/>
    <property type="match status" value="1"/>
</dbReference>
<feature type="region of interest" description="Disordered" evidence="11">
    <location>
        <begin position="1"/>
        <end position="37"/>
    </location>
</feature>
<dbReference type="SMART" id="SM00399">
    <property type="entry name" value="ZnF_C4"/>
    <property type="match status" value="1"/>
</dbReference>
<keyword evidence="8" id="KW-0804">Transcription</keyword>
<keyword evidence="13" id="KW-1185">Reference proteome</keyword>
<accession>A0A1I7YGT6</accession>
<dbReference type="InterPro" id="IPR013088">
    <property type="entry name" value="Znf_NHR/GATA"/>
</dbReference>
<dbReference type="GO" id="GO:0000122">
    <property type="term" value="P:negative regulation of transcription by RNA polymerase II"/>
    <property type="evidence" value="ECO:0007669"/>
    <property type="project" value="TreeGrafter"/>
</dbReference>
<dbReference type="Pfam" id="PF00105">
    <property type="entry name" value="zf-C4"/>
    <property type="match status" value="1"/>
</dbReference>
<evidence type="ECO:0000256" key="7">
    <source>
        <dbReference type="ARBA" id="ARBA00023125"/>
    </source>
</evidence>
<feature type="compositionally biased region" description="Low complexity" evidence="11">
    <location>
        <begin position="285"/>
        <end position="304"/>
    </location>
</feature>
<keyword evidence="9" id="KW-0675">Receptor</keyword>
<evidence type="ECO:0000313" key="14">
    <source>
        <dbReference type="WBParaSite" id="L893_g16225.t2"/>
    </source>
</evidence>
<evidence type="ECO:0000256" key="3">
    <source>
        <dbReference type="ARBA" id="ARBA00022723"/>
    </source>
</evidence>